<dbReference type="Proteomes" id="UP000195880">
    <property type="component" value="Chromosome"/>
</dbReference>
<gene>
    <name evidence="2" type="ORF">SMD44_07548</name>
</gene>
<reference evidence="2 3" key="1">
    <citation type="submission" date="2017-05" db="EMBL/GenBank/DDBJ databases">
        <title>Streptomyces alboflavus Genome sequencing and assembly.</title>
        <authorList>
            <person name="Wang Y."/>
            <person name="Du B."/>
            <person name="Ding Y."/>
            <person name="Liu H."/>
            <person name="Hou Q."/>
            <person name="Liu K."/>
            <person name="Wang C."/>
            <person name="Yao L."/>
        </authorList>
    </citation>
    <scope>NUCLEOTIDE SEQUENCE [LARGE SCALE GENOMIC DNA]</scope>
    <source>
        <strain evidence="2 3">MDJK44</strain>
    </source>
</reference>
<organism evidence="2 3">
    <name type="scientific">Streptomyces alboflavus</name>
    <dbReference type="NCBI Taxonomy" id="67267"/>
    <lineage>
        <taxon>Bacteria</taxon>
        <taxon>Bacillati</taxon>
        <taxon>Actinomycetota</taxon>
        <taxon>Actinomycetes</taxon>
        <taxon>Kitasatosporales</taxon>
        <taxon>Streptomycetaceae</taxon>
        <taxon>Streptomyces</taxon>
    </lineage>
</organism>
<evidence type="ECO:0000256" key="1">
    <source>
        <dbReference type="SAM" id="MobiDB-lite"/>
    </source>
</evidence>
<accession>A0A1Z1WNN8</accession>
<dbReference type="EMBL" id="CP021748">
    <property type="protein sequence ID" value="ARX88061.1"/>
    <property type="molecule type" value="Genomic_DNA"/>
</dbReference>
<name>A0A1Z1WNN8_9ACTN</name>
<proteinExistence type="predicted"/>
<evidence type="ECO:0000313" key="3">
    <source>
        <dbReference type="Proteomes" id="UP000195880"/>
    </source>
</evidence>
<evidence type="ECO:0000313" key="2">
    <source>
        <dbReference type="EMBL" id="ARX88061.1"/>
    </source>
</evidence>
<protein>
    <submittedName>
        <fullName evidence="2">Uncharacterized protein</fullName>
    </submittedName>
</protein>
<dbReference type="AlphaFoldDB" id="A0A1Z1WNN8"/>
<sequence>MSNISEMNAACGPYMAPWNSSPTVTAAVITVNDSESTRPKNAKAHRAMPTDPMSVTGRRPIRSESAPQAGMVTKCTAEPIRTAFRAVLLGRSRCLVT</sequence>
<feature type="region of interest" description="Disordered" evidence="1">
    <location>
        <begin position="33"/>
        <end position="70"/>
    </location>
</feature>
<keyword evidence="3" id="KW-1185">Reference proteome</keyword>
<dbReference type="KEGG" id="salf:SMD44_07548"/>